<evidence type="ECO:0000313" key="2">
    <source>
        <dbReference type="Proteomes" id="UP000515734"/>
    </source>
</evidence>
<dbReference type="Proteomes" id="UP000515734">
    <property type="component" value="Chromosome"/>
</dbReference>
<sequence length="82" mass="9846">MKRPTATPTYLLTSDVRAVVGLVKAEYPKCLWCLKKRKSSNWEQRTTRDDWQRLCEVCWRNRERNPWNAVLPLRRNPLTEES</sequence>
<gene>
    <name evidence="1" type="ORF">NIIDNTM18_42670</name>
</gene>
<dbReference type="AlphaFoldDB" id="A0A6S6P997"/>
<proteinExistence type="predicted"/>
<organism evidence="1 2">
    <name type="scientific">Mycolicibacterium litorale</name>
    <dbReference type="NCBI Taxonomy" id="758802"/>
    <lineage>
        <taxon>Bacteria</taxon>
        <taxon>Bacillati</taxon>
        <taxon>Actinomycetota</taxon>
        <taxon>Actinomycetes</taxon>
        <taxon>Mycobacteriales</taxon>
        <taxon>Mycobacteriaceae</taxon>
        <taxon>Mycolicibacterium</taxon>
    </lineage>
</organism>
<dbReference type="EMBL" id="AP023287">
    <property type="protein sequence ID" value="BCI54989.1"/>
    <property type="molecule type" value="Genomic_DNA"/>
</dbReference>
<evidence type="ECO:0000313" key="1">
    <source>
        <dbReference type="EMBL" id="BCI54989.1"/>
    </source>
</evidence>
<accession>A0A6S6P997</accession>
<name>A0A6S6P997_9MYCO</name>
<protein>
    <submittedName>
        <fullName evidence="1">Uncharacterized protein</fullName>
    </submittedName>
</protein>
<reference evidence="1 2" key="1">
    <citation type="submission" date="2020-07" db="EMBL/GenBank/DDBJ databases">
        <title>Complete genome sequence of Mycolicibacterium litorale like strain isolated from cardiac implantable electronic device infection.</title>
        <authorList>
            <person name="Fukano H."/>
            <person name="Miyama H."/>
            <person name="Hoshino Y."/>
        </authorList>
    </citation>
    <scope>NUCLEOTIDE SEQUENCE [LARGE SCALE GENOMIC DNA]</scope>
    <source>
        <strain evidence="1 2">NIIDNTM18</strain>
    </source>
</reference>